<accession>A0ACD3AGW4</accession>
<gene>
    <name evidence="1" type="ORF">BDN72DRAFT_901199</name>
</gene>
<evidence type="ECO:0000313" key="2">
    <source>
        <dbReference type="Proteomes" id="UP000308600"/>
    </source>
</evidence>
<dbReference type="EMBL" id="ML208458">
    <property type="protein sequence ID" value="TFK64854.1"/>
    <property type="molecule type" value="Genomic_DNA"/>
</dbReference>
<reference evidence="1 2" key="1">
    <citation type="journal article" date="2019" name="Nat. Ecol. Evol.">
        <title>Megaphylogeny resolves global patterns of mushroom evolution.</title>
        <authorList>
            <person name="Varga T."/>
            <person name="Krizsan K."/>
            <person name="Foldi C."/>
            <person name="Dima B."/>
            <person name="Sanchez-Garcia M."/>
            <person name="Sanchez-Ramirez S."/>
            <person name="Szollosi G.J."/>
            <person name="Szarkandi J.G."/>
            <person name="Papp V."/>
            <person name="Albert L."/>
            <person name="Andreopoulos W."/>
            <person name="Angelini C."/>
            <person name="Antonin V."/>
            <person name="Barry K.W."/>
            <person name="Bougher N.L."/>
            <person name="Buchanan P."/>
            <person name="Buyck B."/>
            <person name="Bense V."/>
            <person name="Catcheside P."/>
            <person name="Chovatia M."/>
            <person name="Cooper J."/>
            <person name="Damon W."/>
            <person name="Desjardin D."/>
            <person name="Finy P."/>
            <person name="Geml J."/>
            <person name="Haridas S."/>
            <person name="Hughes K."/>
            <person name="Justo A."/>
            <person name="Karasinski D."/>
            <person name="Kautmanova I."/>
            <person name="Kiss B."/>
            <person name="Kocsube S."/>
            <person name="Kotiranta H."/>
            <person name="LaButti K.M."/>
            <person name="Lechner B.E."/>
            <person name="Liimatainen K."/>
            <person name="Lipzen A."/>
            <person name="Lukacs Z."/>
            <person name="Mihaltcheva S."/>
            <person name="Morgado L.N."/>
            <person name="Niskanen T."/>
            <person name="Noordeloos M.E."/>
            <person name="Ohm R.A."/>
            <person name="Ortiz-Santana B."/>
            <person name="Ovrebo C."/>
            <person name="Racz N."/>
            <person name="Riley R."/>
            <person name="Savchenko A."/>
            <person name="Shiryaev A."/>
            <person name="Soop K."/>
            <person name="Spirin V."/>
            <person name="Szebenyi C."/>
            <person name="Tomsovsky M."/>
            <person name="Tulloss R.E."/>
            <person name="Uehling J."/>
            <person name="Grigoriev I.V."/>
            <person name="Vagvolgyi C."/>
            <person name="Papp T."/>
            <person name="Martin F.M."/>
            <person name="Miettinen O."/>
            <person name="Hibbett D.S."/>
            <person name="Nagy L.G."/>
        </authorList>
    </citation>
    <scope>NUCLEOTIDE SEQUENCE [LARGE SCALE GENOMIC DNA]</scope>
    <source>
        <strain evidence="1 2">NL-1719</strain>
    </source>
</reference>
<organism evidence="1 2">
    <name type="scientific">Pluteus cervinus</name>
    <dbReference type="NCBI Taxonomy" id="181527"/>
    <lineage>
        <taxon>Eukaryota</taxon>
        <taxon>Fungi</taxon>
        <taxon>Dikarya</taxon>
        <taxon>Basidiomycota</taxon>
        <taxon>Agaricomycotina</taxon>
        <taxon>Agaricomycetes</taxon>
        <taxon>Agaricomycetidae</taxon>
        <taxon>Agaricales</taxon>
        <taxon>Pluteineae</taxon>
        <taxon>Pluteaceae</taxon>
        <taxon>Pluteus</taxon>
    </lineage>
</organism>
<protein>
    <submittedName>
        <fullName evidence="1">Uncharacterized protein</fullName>
    </submittedName>
</protein>
<keyword evidence="2" id="KW-1185">Reference proteome</keyword>
<name>A0ACD3AGW4_9AGAR</name>
<sequence length="467" mass="50566">MTRFAQLSCLLLLAILASAGFIERDDTPSPGNGSPRQVQVAHQQQDGSPLDLGAIVAIAKTINQKAGAQDDAPPSTQIPETVITAVGDTITTAGSGTGALLGVIHGETPPDLSTGSTLQRRDSDDGDYIQVFAGTGTDPSDRDASIIGTGYLTYTVLPDNTYDVDGCLQFCDLIGPCIFVNLYYEFNNQLTDSQGHPSKLKCAAYSEVHTTAEKTNFGGQTLIPYMGPTFIQQSGGIPLLPILQMATTPSYNLNTYDTQACANLCTAQVADPQYGLCKFFNIYRILEDGIPTTYACNVFALVTGEEDLVTLNGFEIKDSRGYARTDFLIDGGFEAYADCDWWCFTEHTPNWDGITNTSLGFQDATIFYYTGYSYVGHSAGLLGSAYTNDWYPGTLQSTHFIQTIPGKSYVVSFFVDNSFSGPSVEAAAWHEVMWNGVAAETWQAGYHTWKHYQTTVVGTGNDIFGIH</sequence>
<dbReference type="Proteomes" id="UP000308600">
    <property type="component" value="Unassembled WGS sequence"/>
</dbReference>
<feature type="non-terminal residue" evidence="1">
    <location>
        <position position="467"/>
    </location>
</feature>
<proteinExistence type="predicted"/>
<evidence type="ECO:0000313" key="1">
    <source>
        <dbReference type="EMBL" id="TFK64854.1"/>
    </source>
</evidence>